<protein>
    <submittedName>
        <fullName evidence="2">Portal protein</fullName>
    </submittedName>
</protein>
<evidence type="ECO:0000313" key="3">
    <source>
        <dbReference type="Proteomes" id="UP000050509"/>
    </source>
</evidence>
<dbReference type="PANTHER" id="PTHR43539">
    <property type="entry name" value="FLAVIN-BINDING MONOOXYGENASE-LIKE PROTEIN (AFU_ORTHOLOGUE AFUA_4G09220)"/>
    <property type="match status" value="1"/>
</dbReference>
<organism evidence="2 3">
    <name type="scientific">Kouleothrix aurantiaca</name>
    <dbReference type="NCBI Taxonomy" id="186479"/>
    <lineage>
        <taxon>Bacteria</taxon>
        <taxon>Bacillati</taxon>
        <taxon>Chloroflexota</taxon>
        <taxon>Chloroflexia</taxon>
        <taxon>Chloroflexales</taxon>
        <taxon>Roseiflexineae</taxon>
        <taxon>Roseiflexaceae</taxon>
        <taxon>Kouleothrix</taxon>
    </lineage>
</organism>
<name>A0A0P9HIE1_9CHLR</name>
<sequence>MNLTNSEQRFDTIVIGGGQAGLSIGYYLDRQGRDFVILDANDRIGASWRRRWDSLRLFTPARYSSLPGMPFPVPPDTFLTKDQVADYLEAYAARFQLPIWLNAVVDTLSREDDRYIVSLGVHRLEAKHVVVATGAFQHPKVPAFGDLLDPAIAQFHSNDYRRPNQLRDEDVLVVGAGNSGAEIALELAKTRRTRLAGRDTGHLPKRYPPIIRKLYWWLIHTVLTTDNRSGRRFKTLTGKKGAPLVGISQQDFERAGVERVPRMVGVQDGKPLLQDGRVLEVANVVWCTGFAADFRWIDLPVFGSDGYPVHTRGVVEGEPGLYFLGLPFQYSLTSSLIGGVGRDASYIAEQIAARSSVPAQSAEPAATALG</sequence>
<comment type="caution">
    <text evidence="2">The sequence shown here is derived from an EMBL/GenBank/DDBJ whole genome shotgun (WGS) entry which is preliminary data.</text>
</comment>
<dbReference type="AlphaFoldDB" id="A0A0P9HIE1"/>
<evidence type="ECO:0000313" key="2">
    <source>
        <dbReference type="EMBL" id="KPV54604.1"/>
    </source>
</evidence>
<proteinExistence type="predicted"/>
<dbReference type="Pfam" id="PF13738">
    <property type="entry name" value="Pyr_redox_3"/>
    <property type="match status" value="1"/>
</dbReference>
<dbReference type="PANTHER" id="PTHR43539:SF78">
    <property type="entry name" value="FLAVIN-CONTAINING MONOOXYGENASE"/>
    <property type="match status" value="1"/>
</dbReference>
<evidence type="ECO:0000256" key="1">
    <source>
        <dbReference type="ARBA" id="ARBA00023002"/>
    </source>
</evidence>
<keyword evidence="1" id="KW-0560">Oxidoreductase</keyword>
<reference evidence="2 3" key="1">
    <citation type="submission" date="2015-09" db="EMBL/GenBank/DDBJ databases">
        <title>Draft genome sequence of Kouleothrix aurantiaca JCM 19913.</title>
        <authorList>
            <person name="Hemp J."/>
        </authorList>
    </citation>
    <scope>NUCLEOTIDE SEQUENCE [LARGE SCALE GENOMIC DNA]</scope>
    <source>
        <strain evidence="2 3">COM-B</strain>
    </source>
</reference>
<dbReference type="SUPFAM" id="SSF51905">
    <property type="entry name" value="FAD/NAD(P)-binding domain"/>
    <property type="match status" value="2"/>
</dbReference>
<gene>
    <name evidence="2" type="ORF">SE17_02795</name>
</gene>
<dbReference type="PATRIC" id="fig|186479.3.peg.7078"/>
<dbReference type="GO" id="GO:0050660">
    <property type="term" value="F:flavin adenine dinucleotide binding"/>
    <property type="evidence" value="ECO:0007669"/>
    <property type="project" value="TreeGrafter"/>
</dbReference>
<dbReference type="InterPro" id="IPR036188">
    <property type="entry name" value="FAD/NAD-bd_sf"/>
</dbReference>
<dbReference type="GO" id="GO:0004497">
    <property type="term" value="F:monooxygenase activity"/>
    <property type="evidence" value="ECO:0007669"/>
    <property type="project" value="TreeGrafter"/>
</dbReference>
<dbReference type="PRINTS" id="PR00368">
    <property type="entry name" value="FADPNR"/>
</dbReference>
<dbReference type="InterPro" id="IPR050982">
    <property type="entry name" value="Auxin_biosynth/cation_transpt"/>
</dbReference>
<dbReference type="PRINTS" id="PR00469">
    <property type="entry name" value="PNDRDTASEII"/>
</dbReference>
<dbReference type="Gene3D" id="3.50.50.60">
    <property type="entry name" value="FAD/NAD(P)-binding domain"/>
    <property type="match status" value="1"/>
</dbReference>
<keyword evidence="3" id="KW-1185">Reference proteome</keyword>
<accession>A0A0P9HIE1</accession>
<dbReference type="EMBL" id="LJCR01000034">
    <property type="protein sequence ID" value="KPV54604.1"/>
    <property type="molecule type" value="Genomic_DNA"/>
</dbReference>
<dbReference type="Proteomes" id="UP000050509">
    <property type="component" value="Unassembled WGS sequence"/>
</dbReference>